<organism evidence="1 2">
    <name type="scientific">Cytobacillus spartinae</name>
    <dbReference type="NCBI Taxonomy" id="3299023"/>
    <lineage>
        <taxon>Bacteria</taxon>
        <taxon>Bacillati</taxon>
        <taxon>Bacillota</taxon>
        <taxon>Bacilli</taxon>
        <taxon>Bacillales</taxon>
        <taxon>Bacillaceae</taxon>
        <taxon>Cytobacillus</taxon>
    </lineage>
</organism>
<gene>
    <name evidence="1" type="ORF">ACFYKX_02080</name>
</gene>
<evidence type="ECO:0000313" key="2">
    <source>
        <dbReference type="Proteomes" id="UP001601059"/>
    </source>
</evidence>
<comment type="caution">
    <text evidence="1">The sequence shown here is derived from an EMBL/GenBank/DDBJ whole genome shotgun (WGS) entry which is preliminary data.</text>
</comment>
<evidence type="ECO:0000313" key="1">
    <source>
        <dbReference type="EMBL" id="MFE8699405.1"/>
    </source>
</evidence>
<dbReference type="InterPro" id="IPR019688">
    <property type="entry name" value="DUF2533"/>
</dbReference>
<name>A0ABW6K8X7_9BACI</name>
<dbReference type="Pfam" id="PF10752">
    <property type="entry name" value="DUF2533"/>
    <property type="match status" value="1"/>
</dbReference>
<keyword evidence="2" id="KW-1185">Reference proteome</keyword>
<dbReference type="EMBL" id="JBIACK010000001">
    <property type="protein sequence ID" value="MFE8699405.1"/>
    <property type="molecule type" value="Genomic_DNA"/>
</dbReference>
<dbReference type="RefSeq" id="WP_389357576.1">
    <property type="nucleotide sequence ID" value="NZ_JBIACK010000001.1"/>
</dbReference>
<accession>A0ABW6K8X7</accession>
<sequence>MSVHKAISQHVGNQNETITQFISLDEKREYFIEEAVTLCKQGSPFTTDKINEVTKRMNELSKRGKVATLPTRKLVTPDMVKEYVSRLK</sequence>
<protein>
    <submittedName>
        <fullName evidence="1">YpbS family protein</fullName>
    </submittedName>
</protein>
<dbReference type="Proteomes" id="UP001601059">
    <property type="component" value="Unassembled WGS sequence"/>
</dbReference>
<reference evidence="1 2" key="1">
    <citation type="submission" date="2024-08" db="EMBL/GenBank/DDBJ databases">
        <title>Two novel Cytobacillus novel species.</title>
        <authorList>
            <person name="Liu G."/>
        </authorList>
    </citation>
    <scope>NUCLEOTIDE SEQUENCE [LARGE SCALE GENOMIC DNA]</scope>
    <source>
        <strain evidence="1 2">FJAT-54145</strain>
    </source>
</reference>
<proteinExistence type="predicted"/>